<dbReference type="GO" id="GO:0022857">
    <property type="term" value="F:transmembrane transporter activity"/>
    <property type="evidence" value="ECO:0007669"/>
    <property type="project" value="InterPro"/>
</dbReference>
<evidence type="ECO:0000256" key="4">
    <source>
        <dbReference type="SAM" id="Phobius"/>
    </source>
</evidence>
<dbReference type="InterPro" id="IPR047200">
    <property type="entry name" value="MFS_YcaD-like"/>
</dbReference>
<evidence type="ECO:0000256" key="1">
    <source>
        <dbReference type="ARBA" id="ARBA00022692"/>
    </source>
</evidence>
<protein>
    <submittedName>
        <fullName evidence="6">MFS transporter</fullName>
    </submittedName>
</protein>
<evidence type="ECO:0000313" key="7">
    <source>
        <dbReference type="Proteomes" id="UP000219182"/>
    </source>
</evidence>
<dbReference type="EMBL" id="NWQG01000042">
    <property type="protein sequence ID" value="PDQ21683.1"/>
    <property type="molecule type" value="Genomic_DNA"/>
</dbReference>
<feature type="transmembrane region" description="Helical" evidence="4">
    <location>
        <begin position="385"/>
        <end position="406"/>
    </location>
</feature>
<dbReference type="InterPro" id="IPR036259">
    <property type="entry name" value="MFS_trans_sf"/>
</dbReference>
<keyword evidence="3 4" id="KW-0472">Membrane</keyword>
<organism evidence="6 7">
    <name type="scientific">Mesorhizobium sanjuanii</name>
    <dbReference type="NCBI Taxonomy" id="2037900"/>
    <lineage>
        <taxon>Bacteria</taxon>
        <taxon>Pseudomonadati</taxon>
        <taxon>Pseudomonadota</taxon>
        <taxon>Alphaproteobacteria</taxon>
        <taxon>Hyphomicrobiales</taxon>
        <taxon>Phyllobacteriaceae</taxon>
        <taxon>Mesorhizobium</taxon>
    </lineage>
</organism>
<dbReference type="InterPro" id="IPR011701">
    <property type="entry name" value="MFS"/>
</dbReference>
<reference evidence="6 7" key="1">
    <citation type="submission" date="2017-09" db="EMBL/GenBank/DDBJ databases">
        <title>Mesorhizobum sanjuanii sp. nov. isolated from nodules of Lotus tenuis in saline-alkaline lowlands of Flooding Pampa.</title>
        <authorList>
            <person name="Sannazzaro A.I."/>
            <person name="Torres Tejerizo G.A."/>
            <person name="Fontana F."/>
            <person name="Cumpa Velazquez L.M."/>
            <person name="Hansen L."/>
            <person name="Pistorio M."/>
            <person name="Estrella M.J."/>
        </authorList>
    </citation>
    <scope>NUCLEOTIDE SEQUENCE [LARGE SCALE GENOMIC DNA]</scope>
    <source>
        <strain evidence="6 7">BSA136</strain>
    </source>
</reference>
<evidence type="ECO:0000256" key="2">
    <source>
        <dbReference type="ARBA" id="ARBA00022989"/>
    </source>
</evidence>
<dbReference type="PANTHER" id="PTHR23521:SF3">
    <property type="entry name" value="MFS TRANSPORTER"/>
    <property type="match status" value="1"/>
</dbReference>
<keyword evidence="2 4" id="KW-1133">Transmembrane helix</keyword>
<keyword evidence="7" id="KW-1185">Reference proteome</keyword>
<feature type="transmembrane region" description="Helical" evidence="4">
    <location>
        <begin position="172"/>
        <end position="190"/>
    </location>
</feature>
<dbReference type="PROSITE" id="PS50850">
    <property type="entry name" value="MFS"/>
    <property type="match status" value="1"/>
</dbReference>
<dbReference type="Gene3D" id="1.20.1250.20">
    <property type="entry name" value="MFS general substrate transporter like domains"/>
    <property type="match status" value="2"/>
</dbReference>
<feature type="transmembrane region" description="Helical" evidence="4">
    <location>
        <begin position="294"/>
        <end position="314"/>
    </location>
</feature>
<gene>
    <name evidence="6" type="ORF">CN311_07590</name>
</gene>
<feature type="transmembrane region" description="Helical" evidence="4">
    <location>
        <begin position="86"/>
        <end position="103"/>
    </location>
</feature>
<evidence type="ECO:0000256" key="3">
    <source>
        <dbReference type="ARBA" id="ARBA00023136"/>
    </source>
</evidence>
<feature type="transmembrane region" description="Helical" evidence="4">
    <location>
        <begin position="320"/>
        <end position="339"/>
    </location>
</feature>
<dbReference type="SUPFAM" id="SSF103473">
    <property type="entry name" value="MFS general substrate transporter"/>
    <property type="match status" value="1"/>
</dbReference>
<dbReference type="GO" id="GO:0005886">
    <property type="term" value="C:plasma membrane"/>
    <property type="evidence" value="ECO:0007669"/>
    <property type="project" value="TreeGrafter"/>
</dbReference>
<feature type="transmembrane region" description="Helical" evidence="4">
    <location>
        <begin position="262"/>
        <end position="287"/>
    </location>
</feature>
<proteinExistence type="predicted"/>
<evidence type="ECO:0000259" key="5">
    <source>
        <dbReference type="PROSITE" id="PS50850"/>
    </source>
</evidence>
<dbReference type="Proteomes" id="UP000219182">
    <property type="component" value="Unassembled WGS sequence"/>
</dbReference>
<dbReference type="AlphaFoldDB" id="A0A2A6FIV6"/>
<comment type="caution">
    <text evidence="6">The sequence shown here is derived from an EMBL/GenBank/DDBJ whole genome shotgun (WGS) entry which is preliminary data.</text>
</comment>
<sequence length="422" mass="44670">MGSIAQSAMRLWRNAERSRATLPMMASVCLSCIGSAMLTTAVSFHLGKPGVDPDIVQIVLTAYPVGFLIGCLMTRPLVARFGHERTFLLILTTALLSALGFVFTDFMPGWFCFRLLGGMSMASMFVVCESWINLYAEQHNRGALFAVYMLTTAIAVLLGQVLVAMVGPQSPHLFLVATATVLVAFAPNFAGLRWPALPPAPADPAPADPAPAPGAKADRRLGPLALFRLAPVTVVAIFQGGITNMNVFVLTPLYGTQIGLSAAATVWLVTTISIAGMVAQTPVGWLSDRFDRRLILLAQGLVSVTTCAAIAWVGTLSVPLLFVLFFIYGATALTIYPVAMAFGASQLHTRHMVAASGTLLLLYSIGNVATPGVAAGLMAHLGPPAMFLLLGGGAALVTLAACYNLLRRPVTVPIMQNVEERL</sequence>
<dbReference type="Pfam" id="PF07690">
    <property type="entry name" value="MFS_1"/>
    <property type="match status" value="1"/>
</dbReference>
<evidence type="ECO:0000313" key="6">
    <source>
        <dbReference type="EMBL" id="PDQ21683.1"/>
    </source>
</evidence>
<name>A0A2A6FIV6_9HYPH</name>
<feature type="transmembrane region" description="Helical" evidence="4">
    <location>
        <begin position="115"/>
        <end position="136"/>
    </location>
</feature>
<keyword evidence="1 4" id="KW-0812">Transmembrane</keyword>
<feature type="transmembrane region" description="Helical" evidence="4">
    <location>
        <begin position="360"/>
        <end position="379"/>
    </location>
</feature>
<feature type="transmembrane region" description="Helical" evidence="4">
    <location>
        <begin position="225"/>
        <end position="242"/>
    </location>
</feature>
<feature type="domain" description="Major facilitator superfamily (MFS) profile" evidence="5">
    <location>
        <begin position="1"/>
        <end position="409"/>
    </location>
</feature>
<feature type="transmembrane region" description="Helical" evidence="4">
    <location>
        <begin position="21"/>
        <end position="43"/>
    </location>
</feature>
<feature type="transmembrane region" description="Helical" evidence="4">
    <location>
        <begin position="143"/>
        <end position="166"/>
    </location>
</feature>
<dbReference type="PANTHER" id="PTHR23521">
    <property type="entry name" value="TRANSPORTER MFS SUPERFAMILY"/>
    <property type="match status" value="1"/>
</dbReference>
<dbReference type="CDD" id="cd17477">
    <property type="entry name" value="MFS_YcaD_like"/>
    <property type="match status" value="1"/>
</dbReference>
<accession>A0A2A6FIV6</accession>
<feature type="transmembrane region" description="Helical" evidence="4">
    <location>
        <begin position="55"/>
        <end position="74"/>
    </location>
</feature>
<dbReference type="InterPro" id="IPR020846">
    <property type="entry name" value="MFS_dom"/>
</dbReference>